<feature type="transmembrane region" description="Helical" evidence="1">
    <location>
        <begin position="203"/>
        <end position="223"/>
    </location>
</feature>
<keyword evidence="3" id="KW-1185">Reference proteome</keyword>
<feature type="transmembrane region" description="Helical" evidence="1">
    <location>
        <begin position="123"/>
        <end position="140"/>
    </location>
</feature>
<evidence type="ECO:0000313" key="3">
    <source>
        <dbReference type="Proteomes" id="UP000600600"/>
    </source>
</evidence>
<dbReference type="EMBL" id="JACOOE010000006">
    <property type="protein sequence ID" value="MBC5605676.1"/>
    <property type="molecule type" value="Genomic_DNA"/>
</dbReference>
<keyword evidence="1" id="KW-0812">Transmembrane</keyword>
<feature type="transmembrane region" description="Helical" evidence="1">
    <location>
        <begin position="71"/>
        <end position="89"/>
    </location>
</feature>
<name>A0ABR7CD00_9BACE</name>
<dbReference type="RefSeq" id="WP_186967629.1">
    <property type="nucleotide sequence ID" value="NZ_JACOOE010000006.1"/>
</dbReference>
<proteinExistence type="predicted"/>
<feature type="transmembrane region" description="Helical" evidence="1">
    <location>
        <begin position="146"/>
        <end position="166"/>
    </location>
</feature>
<feature type="transmembrane region" description="Helical" evidence="1">
    <location>
        <begin position="178"/>
        <end position="197"/>
    </location>
</feature>
<feature type="transmembrane region" description="Helical" evidence="1">
    <location>
        <begin position="268"/>
        <end position="285"/>
    </location>
</feature>
<evidence type="ECO:0008006" key="4">
    <source>
        <dbReference type="Google" id="ProtNLM"/>
    </source>
</evidence>
<evidence type="ECO:0000256" key="1">
    <source>
        <dbReference type="SAM" id="Phobius"/>
    </source>
</evidence>
<reference evidence="2 3" key="1">
    <citation type="submission" date="2020-08" db="EMBL/GenBank/DDBJ databases">
        <title>Genome public.</title>
        <authorList>
            <person name="Liu C."/>
            <person name="Sun Q."/>
        </authorList>
    </citation>
    <scope>NUCLEOTIDE SEQUENCE [LARGE SCALE GENOMIC DNA]</scope>
    <source>
        <strain evidence="2 3">M27</strain>
    </source>
</reference>
<gene>
    <name evidence="2" type="ORF">H8S67_13465</name>
</gene>
<dbReference type="Proteomes" id="UP000600600">
    <property type="component" value="Unassembled WGS sequence"/>
</dbReference>
<sequence length="292" mass="31489">MERISKFLQLQFCMLLLLLTVLPEFNLLSSLLGFNFDIPKFACKVLGLIGGGMAFYYFYKDAQSKSQQLPTPFLATAIGGMALILLSMIPGIPSWLEYIAIILLLAALYLCKESLGIEWSNRGSQGAYFILLAVLLHVYNSIGDTMMTGIAALVGLIMYWIGLGKIRTSLDSVGEQGVSKLKIAVILGLVGVIIGWIPLIGGIIGGILAILAFVFEFMGYGLLKGSNAIGNEGQIGAGKLRTSMIILLAATVIGFIPGLGIVEKILSIIAVWFVFQGWSLILSGMETRAERV</sequence>
<keyword evidence="1" id="KW-1133">Transmembrane helix</keyword>
<feature type="transmembrane region" description="Helical" evidence="1">
    <location>
        <begin position="95"/>
        <end position="111"/>
    </location>
</feature>
<evidence type="ECO:0000313" key="2">
    <source>
        <dbReference type="EMBL" id="MBC5605676.1"/>
    </source>
</evidence>
<protein>
    <recommendedName>
        <fullName evidence="4">DUF308 domain-containing protein</fullName>
    </recommendedName>
</protein>
<feature type="transmembrane region" description="Helical" evidence="1">
    <location>
        <begin position="244"/>
        <end position="262"/>
    </location>
</feature>
<accession>A0ABR7CD00</accession>
<keyword evidence="1" id="KW-0472">Membrane</keyword>
<feature type="transmembrane region" description="Helical" evidence="1">
    <location>
        <begin position="39"/>
        <end position="59"/>
    </location>
</feature>
<organism evidence="2 3">
    <name type="scientific">Bacteroides difficilis</name>
    <dbReference type="NCBI Taxonomy" id="2763021"/>
    <lineage>
        <taxon>Bacteria</taxon>
        <taxon>Pseudomonadati</taxon>
        <taxon>Bacteroidota</taxon>
        <taxon>Bacteroidia</taxon>
        <taxon>Bacteroidales</taxon>
        <taxon>Bacteroidaceae</taxon>
        <taxon>Bacteroides</taxon>
    </lineage>
</organism>
<comment type="caution">
    <text evidence="2">The sequence shown here is derived from an EMBL/GenBank/DDBJ whole genome shotgun (WGS) entry which is preliminary data.</text>
</comment>